<organism evidence="9">
    <name type="scientific">hydrocarbon metagenome</name>
    <dbReference type="NCBI Taxonomy" id="938273"/>
    <lineage>
        <taxon>unclassified sequences</taxon>
        <taxon>metagenomes</taxon>
        <taxon>ecological metagenomes</taxon>
    </lineage>
</organism>
<dbReference type="PROSITE" id="PS50110">
    <property type="entry name" value="RESPONSE_REGULATORY"/>
    <property type="match status" value="1"/>
</dbReference>
<dbReference type="PROSITE" id="PS50113">
    <property type="entry name" value="PAC"/>
    <property type="match status" value="1"/>
</dbReference>
<dbReference type="PRINTS" id="PR00344">
    <property type="entry name" value="BCTRLSENSOR"/>
</dbReference>
<dbReference type="Pfam" id="PF13185">
    <property type="entry name" value="GAF_2"/>
    <property type="match status" value="1"/>
</dbReference>
<dbReference type="InterPro" id="IPR001789">
    <property type="entry name" value="Sig_transdc_resp-reg_receiver"/>
</dbReference>
<dbReference type="NCBIfam" id="TIGR00229">
    <property type="entry name" value="sensory_box"/>
    <property type="match status" value="1"/>
</dbReference>
<keyword evidence="4 9" id="KW-0418">Kinase</keyword>
<comment type="catalytic activity">
    <reaction evidence="1">
        <text>ATP + protein L-histidine = ADP + protein N-phospho-L-histidine.</text>
        <dbReference type="EC" id="2.7.13.3"/>
    </reaction>
</comment>
<feature type="domain" description="PAC" evidence="8">
    <location>
        <begin position="430"/>
        <end position="482"/>
    </location>
</feature>
<name>A0A0W8FF48_9ZZZZ</name>
<dbReference type="GO" id="GO:0000155">
    <property type="term" value="F:phosphorelay sensor kinase activity"/>
    <property type="evidence" value="ECO:0007669"/>
    <property type="project" value="TreeGrafter"/>
</dbReference>
<gene>
    <name evidence="9" type="ORF">ASZ90_011343</name>
</gene>
<dbReference type="InterPro" id="IPR000014">
    <property type="entry name" value="PAS"/>
</dbReference>
<dbReference type="InterPro" id="IPR003018">
    <property type="entry name" value="GAF"/>
</dbReference>
<evidence type="ECO:0000256" key="3">
    <source>
        <dbReference type="ARBA" id="ARBA00022679"/>
    </source>
</evidence>
<dbReference type="PROSITE" id="PS50109">
    <property type="entry name" value="HIS_KIN"/>
    <property type="match status" value="1"/>
</dbReference>
<dbReference type="Pfam" id="PF02518">
    <property type="entry name" value="HATPase_c"/>
    <property type="match status" value="1"/>
</dbReference>
<dbReference type="SMART" id="SM00091">
    <property type="entry name" value="PAS"/>
    <property type="match status" value="1"/>
</dbReference>
<dbReference type="SUPFAM" id="SSF52172">
    <property type="entry name" value="CheY-like"/>
    <property type="match status" value="1"/>
</dbReference>
<dbReference type="SMART" id="SM00448">
    <property type="entry name" value="REC"/>
    <property type="match status" value="1"/>
</dbReference>
<dbReference type="EMBL" id="LNQE01001345">
    <property type="protein sequence ID" value="KUG18947.1"/>
    <property type="molecule type" value="Genomic_DNA"/>
</dbReference>
<dbReference type="CDD" id="cd00130">
    <property type="entry name" value="PAS"/>
    <property type="match status" value="1"/>
</dbReference>
<dbReference type="GO" id="GO:0009927">
    <property type="term" value="F:histidine phosphotransfer kinase activity"/>
    <property type="evidence" value="ECO:0007669"/>
    <property type="project" value="TreeGrafter"/>
</dbReference>
<dbReference type="PANTHER" id="PTHR43047:SF72">
    <property type="entry name" value="OSMOSENSING HISTIDINE PROTEIN KINASE SLN1"/>
    <property type="match status" value="1"/>
</dbReference>
<dbReference type="Gene3D" id="3.40.50.2300">
    <property type="match status" value="1"/>
</dbReference>
<dbReference type="Gene3D" id="3.30.565.10">
    <property type="entry name" value="Histidine kinase-like ATPase, C-terminal domain"/>
    <property type="match status" value="1"/>
</dbReference>
<dbReference type="SUPFAM" id="SSF55781">
    <property type="entry name" value="GAF domain-like"/>
    <property type="match status" value="1"/>
</dbReference>
<dbReference type="Gene3D" id="3.30.450.20">
    <property type="entry name" value="PAS domain"/>
    <property type="match status" value="1"/>
</dbReference>
<accession>A0A0W8FF48</accession>
<evidence type="ECO:0000259" key="5">
    <source>
        <dbReference type="PROSITE" id="PS50109"/>
    </source>
</evidence>
<dbReference type="SUPFAM" id="SSF55874">
    <property type="entry name" value="ATPase domain of HSP90 chaperone/DNA topoisomerase II/histidine kinase"/>
    <property type="match status" value="1"/>
</dbReference>
<feature type="domain" description="Response regulatory" evidence="6">
    <location>
        <begin position="60"/>
        <end position="176"/>
    </location>
</feature>
<dbReference type="Pfam" id="PF08448">
    <property type="entry name" value="PAS_4"/>
    <property type="match status" value="1"/>
</dbReference>
<sequence length="883" mass="97107">MHPGIGSCDAEGVTIPALDENCYMTQPVHLERLHTVVMYRMLLADPRETPARNNEDNTLRVLLIEDDPVDAGTIRETLRLMGDALEVVHSGDLAAGLSALAAGGVDVVILDPGLPGSQGAETCTRLRDAAPDVPIVILTADEDGGMAIAGLRGGAQDYLVKGRIDADLLSRSLRYAIEVKNAEVRLRHAEERYRRLLEGLNGGIRWTDAGVPGIAGRMGTAREPDHRLRELHTLYSISRLIGSDGSSVEEIVRGTAELLPGGFAHPDRVAARIVAGSILASSSPDAAFSSPIVAGITVDGRREGYIEVGYRDPHAPPGGRVFLDGERELVNVVAEMLGRAIRRIRAEDRVRLSEAKYRELVENANSIILRFDRHGRITFFNEFAERFFGYPAGEIAGKHLFETIVPETETLGRNLQQMIDDIIAHPERYVDNENENVCSDGRLVWVRWTNRAIYDDSGDIQDILAVGTDITERRRAEEELKSRNHQLVVLNEIIGASASSLSLAELLETALVKTLELMDFDTGAIYMLDADRRRATLQYHRGLPDEFLFLNRTIAVHHWPQNIVFVAGKPRYVEQPQNRLPGSLEEGFLDEFCVSSLACIPLIAESVVVGALYVGSRRKAAFTGVDRELLEAIGRGIGAGILRGMLHRRLEAAHREANLYLDILSHDIKNAENVSSLYTDLLLDLLDGEAEQYAHKLRGSIAKSINILDKVSTIRRIHQETADLGPIDLDAVIREEIAACSDAEIAYDGFPVTVRADSLLSEVFANLLGNSLKLGGPGVGISVTVEEYDGEDETVLVSVEDTGPGVPDEMKRSIFHRFERGSTRSTGDGLGLYIVRMLVERYGGRIWVDDRIDGRPDLGAAFRFTLKRQPERGGGDIEPEEEA</sequence>
<dbReference type="CDD" id="cd00156">
    <property type="entry name" value="REC"/>
    <property type="match status" value="1"/>
</dbReference>
<dbReference type="GO" id="GO:0005886">
    <property type="term" value="C:plasma membrane"/>
    <property type="evidence" value="ECO:0007669"/>
    <property type="project" value="TreeGrafter"/>
</dbReference>
<dbReference type="Pfam" id="PF00072">
    <property type="entry name" value="Response_reg"/>
    <property type="match status" value="1"/>
</dbReference>
<dbReference type="InterPro" id="IPR013656">
    <property type="entry name" value="PAS_4"/>
</dbReference>
<protein>
    <recommendedName>
        <fullName evidence="2">histidine kinase</fullName>
        <ecNumber evidence="2">2.7.13.3</ecNumber>
    </recommendedName>
</protein>
<dbReference type="SMART" id="SM00387">
    <property type="entry name" value="HATPase_c"/>
    <property type="match status" value="1"/>
</dbReference>
<dbReference type="InterPro" id="IPR000700">
    <property type="entry name" value="PAS-assoc_C"/>
</dbReference>
<feature type="domain" description="PAS" evidence="7">
    <location>
        <begin position="353"/>
        <end position="407"/>
    </location>
</feature>
<dbReference type="SMART" id="SM00065">
    <property type="entry name" value="GAF"/>
    <property type="match status" value="1"/>
</dbReference>
<dbReference type="InterPro" id="IPR011006">
    <property type="entry name" value="CheY-like_superfamily"/>
</dbReference>
<dbReference type="PANTHER" id="PTHR43047">
    <property type="entry name" value="TWO-COMPONENT HISTIDINE PROTEIN KINASE"/>
    <property type="match status" value="1"/>
</dbReference>
<dbReference type="InterPro" id="IPR035965">
    <property type="entry name" value="PAS-like_dom_sf"/>
</dbReference>
<comment type="caution">
    <text evidence="9">The sequence shown here is derived from an EMBL/GenBank/DDBJ whole genome shotgun (WGS) entry which is preliminary data.</text>
</comment>
<evidence type="ECO:0000256" key="4">
    <source>
        <dbReference type="ARBA" id="ARBA00022777"/>
    </source>
</evidence>
<feature type="domain" description="Histidine kinase" evidence="5">
    <location>
        <begin position="663"/>
        <end position="870"/>
    </location>
</feature>
<dbReference type="SMART" id="SM00086">
    <property type="entry name" value="PAC"/>
    <property type="match status" value="1"/>
</dbReference>
<evidence type="ECO:0000256" key="1">
    <source>
        <dbReference type="ARBA" id="ARBA00000085"/>
    </source>
</evidence>
<dbReference type="InterPro" id="IPR001610">
    <property type="entry name" value="PAC"/>
</dbReference>
<dbReference type="Gene3D" id="3.30.450.40">
    <property type="match status" value="1"/>
</dbReference>
<dbReference type="EC" id="2.7.13.3" evidence="2"/>
<evidence type="ECO:0000259" key="6">
    <source>
        <dbReference type="PROSITE" id="PS50110"/>
    </source>
</evidence>
<dbReference type="InterPro" id="IPR004358">
    <property type="entry name" value="Sig_transdc_His_kin-like_C"/>
</dbReference>
<evidence type="ECO:0000259" key="7">
    <source>
        <dbReference type="PROSITE" id="PS50112"/>
    </source>
</evidence>
<evidence type="ECO:0000259" key="8">
    <source>
        <dbReference type="PROSITE" id="PS50113"/>
    </source>
</evidence>
<dbReference type="SUPFAM" id="SSF55785">
    <property type="entry name" value="PYP-like sensor domain (PAS domain)"/>
    <property type="match status" value="1"/>
</dbReference>
<dbReference type="InterPro" id="IPR005467">
    <property type="entry name" value="His_kinase_dom"/>
</dbReference>
<dbReference type="PROSITE" id="PS50112">
    <property type="entry name" value="PAS"/>
    <property type="match status" value="1"/>
</dbReference>
<proteinExistence type="predicted"/>
<dbReference type="AlphaFoldDB" id="A0A0W8FF48"/>
<keyword evidence="3" id="KW-0808">Transferase</keyword>
<reference evidence="9" key="1">
    <citation type="journal article" date="2015" name="Proc. Natl. Acad. Sci. U.S.A.">
        <title>Networks of energetic and metabolic interactions define dynamics in microbial communities.</title>
        <authorList>
            <person name="Embree M."/>
            <person name="Liu J.K."/>
            <person name="Al-Bassam M.M."/>
            <person name="Zengler K."/>
        </authorList>
    </citation>
    <scope>NUCLEOTIDE SEQUENCE</scope>
</reference>
<dbReference type="InterPro" id="IPR029016">
    <property type="entry name" value="GAF-like_dom_sf"/>
</dbReference>
<dbReference type="InterPro" id="IPR003594">
    <property type="entry name" value="HATPase_dom"/>
</dbReference>
<evidence type="ECO:0000313" key="9">
    <source>
        <dbReference type="EMBL" id="KUG18947.1"/>
    </source>
</evidence>
<dbReference type="InterPro" id="IPR036890">
    <property type="entry name" value="HATPase_C_sf"/>
</dbReference>
<evidence type="ECO:0000256" key="2">
    <source>
        <dbReference type="ARBA" id="ARBA00012438"/>
    </source>
</evidence>